<gene>
    <name evidence="2" type="ORF">NKR23_g11980</name>
</gene>
<comment type="caution">
    <text evidence="2">The sequence shown here is derived from an EMBL/GenBank/DDBJ whole genome shotgun (WGS) entry which is preliminary data.</text>
</comment>
<accession>A0AA38VB52</accession>
<organism evidence="2 3">
    <name type="scientific">Pleurostoma richardsiae</name>
    <dbReference type="NCBI Taxonomy" id="41990"/>
    <lineage>
        <taxon>Eukaryota</taxon>
        <taxon>Fungi</taxon>
        <taxon>Dikarya</taxon>
        <taxon>Ascomycota</taxon>
        <taxon>Pezizomycotina</taxon>
        <taxon>Sordariomycetes</taxon>
        <taxon>Sordariomycetidae</taxon>
        <taxon>Calosphaeriales</taxon>
        <taxon>Pleurostomataceae</taxon>
        <taxon>Pleurostoma</taxon>
    </lineage>
</organism>
<sequence>MRNAEEELADFNTPMTAARLDVAGNTYQDTGVDVHKEAIDLVARADALEKGLEKLYPEPKKLLAELQEQAAKVIPIMERVKSRKVMLEGAARIPVSVMKQMARVLPAAIQFLESMASQRTSSQAADSQSSGSHGTGPQLPASAEAHEQREIIRDLRKELASVRSQIVHTQRERDDAEISSQSDIKRNAEVQLEMQEKIDSLRIRIRTLDSENEAKDAIISKLQAQLVAAESDAASNDPAVQKKDSA</sequence>
<proteinExistence type="predicted"/>
<evidence type="ECO:0000313" key="2">
    <source>
        <dbReference type="EMBL" id="KAJ9130913.1"/>
    </source>
</evidence>
<feature type="compositionally biased region" description="Low complexity" evidence="1">
    <location>
        <begin position="119"/>
        <end position="132"/>
    </location>
</feature>
<feature type="region of interest" description="Disordered" evidence="1">
    <location>
        <begin position="119"/>
        <end position="148"/>
    </location>
</feature>
<name>A0AA38VB52_9PEZI</name>
<dbReference type="EMBL" id="JANBVO010000076">
    <property type="protein sequence ID" value="KAJ9130913.1"/>
    <property type="molecule type" value="Genomic_DNA"/>
</dbReference>
<dbReference type="AlphaFoldDB" id="A0AA38VB52"/>
<protein>
    <submittedName>
        <fullName evidence="2">Uncharacterized protein</fullName>
    </submittedName>
</protein>
<keyword evidence="3" id="KW-1185">Reference proteome</keyword>
<evidence type="ECO:0000313" key="3">
    <source>
        <dbReference type="Proteomes" id="UP001174694"/>
    </source>
</evidence>
<dbReference type="Proteomes" id="UP001174694">
    <property type="component" value="Unassembled WGS sequence"/>
</dbReference>
<reference evidence="2" key="1">
    <citation type="submission" date="2022-07" db="EMBL/GenBank/DDBJ databases">
        <title>Fungi with potential for degradation of polypropylene.</title>
        <authorList>
            <person name="Gostincar C."/>
        </authorList>
    </citation>
    <scope>NUCLEOTIDE SEQUENCE</scope>
    <source>
        <strain evidence="2">EXF-13308</strain>
    </source>
</reference>
<evidence type="ECO:0000256" key="1">
    <source>
        <dbReference type="SAM" id="MobiDB-lite"/>
    </source>
</evidence>